<protein>
    <submittedName>
        <fullName evidence="2">Uncharacterized protein</fullName>
    </submittedName>
</protein>
<gene>
    <name evidence="2" type="ORF">DFH94DRAFT_794884</name>
</gene>
<dbReference type="AlphaFoldDB" id="A0A9P5MT56"/>
<feature type="transmembrane region" description="Helical" evidence="1">
    <location>
        <begin position="288"/>
        <end position="309"/>
    </location>
</feature>
<comment type="caution">
    <text evidence="2">The sequence shown here is derived from an EMBL/GenBank/DDBJ whole genome shotgun (WGS) entry which is preliminary data.</text>
</comment>
<dbReference type="EMBL" id="WHVB01000012">
    <property type="protein sequence ID" value="KAF8478121.1"/>
    <property type="molecule type" value="Genomic_DNA"/>
</dbReference>
<sequence>MSIRAFSFFASNSKTQNWLSVVSSNFRSRTTTTTNGLSFSPSELAVVEALKLALNVLVRYRSSEDHHALRQTTQRRTELLWDASRDFEEQPLQGLASQGNEEEETAVPARGVVGQEPIDAWLTTRSWLTVVLASVVWASTTYTFSSALFFFDAVNVHFASATSTILVLYGLYAFAGRGVTVAVSQSIALQIYHRHATTLDKRINTLLFSSGLALHLIICSFQAIFISSPPAAFIPDWSLQRICTLSIRAGLDWTILSVIHSHDAILERVLYSLSLALLLFIISLHNKLLSLTLLIGLVVALWSSISYISKDLYKSHQELDYSVPTRRRRLIAWAIFTVLGLGSTLGAIEAVPFRSEKFLAASDILSFPGQPVCQRRPLYFSPPHTSGRRKYKHFDNVLLIVFFSHARYDTNLDFYSEVYAEYFPNILFVGPANREDLGFDHSYDVLVDTYQAAEDLSDPEDYKLGGRMAHHMLYTALQEHPCYDGYLWAPFDTLLNIPRLQLFDQSKFWYHSPFGRYVPNPALDPSTNGNASFHAPAANISPDPAKMTTPWKGWSEDWWSPYVGLSVCMEAYSKVPEAQRDRLAALTGDRDRFIGGSADTMYIPGRHRDTFMSTLALFLQTDCFLEIAAPTTLHLALPPDEEILFVDHWWIWQPPFDTEFVRGQWAQGREVDSFHSFHWGEPGGSGGAWEPRPQRIGDVRLLLQDSAARQGISFPKLAN</sequence>
<name>A0A9P5MT56_9AGAM</name>
<organism evidence="2 3">
    <name type="scientific">Russula ochroleuca</name>
    <dbReference type="NCBI Taxonomy" id="152965"/>
    <lineage>
        <taxon>Eukaryota</taxon>
        <taxon>Fungi</taxon>
        <taxon>Dikarya</taxon>
        <taxon>Basidiomycota</taxon>
        <taxon>Agaricomycotina</taxon>
        <taxon>Agaricomycetes</taxon>
        <taxon>Russulales</taxon>
        <taxon>Russulaceae</taxon>
        <taxon>Russula</taxon>
    </lineage>
</organism>
<evidence type="ECO:0000256" key="1">
    <source>
        <dbReference type="SAM" id="Phobius"/>
    </source>
</evidence>
<keyword evidence="3" id="KW-1185">Reference proteome</keyword>
<reference evidence="2" key="2">
    <citation type="journal article" date="2020" name="Nat. Commun.">
        <title>Large-scale genome sequencing of mycorrhizal fungi provides insights into the early evolution of symbiotic traits.</title>
        <authorList>
            <person name="Miyauchi S."/>
            <person name="Kiss E."/>
            <person name="Kuo A."/>
            <person name="Drula E."/>
            <person name="Kohler A."/>
            <person name="Sanchez-Garcia M."/>
            <person name="Morin E."/>
            <person name="Andreopoulos B."/>
            <person name="Barry K.W."/>
            <person name="Bonito G."/>
            <person name="Buee M."/>
            <person name="Carver A."/>
            <person name="Chen C."/>
            <person name="Cichocki N."/>
            <person name="Clum A."/>
            <person name="Culley D."/>
            <person name="Crous P.W."/>
            <person name="Fauchery L."/>
            <person name="Girlanda M."/>
            <person name="Hayes R.D."/>
            <person name="Keri Z."/>
            <person name="LaButti K."/>
            <person name="Lipzen A."/>
            <person name="Lombard V."/>
            <person name="Magnuson J."/>
            <person name="Maillard F."/>
            <person name="Murat C."/>
            <person name="Nolan M."/>
            <person name="Ohm R.A."/>
            <person name="Pangilinan J."/>
            <person name="Pereira M.F."/>
            <person name="Perotto S."/>
            <person name="Peter M."/>
            <person name="Pfister S."/>
            <person name="Riley R."/>
            <person name="Sitrit Y."/>
            <person name="Stielow J.B."/>
            <person name="Szollosi G."/>
            <person name="Zifcakova L."/>
            <person name="Stursova M."/>
            <person name="Spatafora J.W."/>
            <person name="Tedersoo L."/>
            <person name="Vaario L.M."/>
            <person name="Yamada A."/>
            <person name="Yan M."/>
            <person name="Wang P."/>
            <person name="Xu J."/>
            <person name="Bruns T."/>
            <person name="Baldrian P."/>
            <person name="Vilgalys R."/>
            <person name="Dunand C."/>
            <person name="Henrissat B."/>
            <person name="Grigoriev I.V."/>
            <person name="Hibbett D."/>
            <person name="Nagy L.G."/>
            <person name="Martin F.M."/>
        </authorList>
    </citation>
    <scope>NUCLEOTIDE SEQUENCE</scope>
    <source>
        <strain evidence="2">Prilba</strain>
    </source>
</reference>
<evidence type="ECO:0000313" key="2">
    <source>
        <dbReference type="EMBL" id="KAF8478121.1"/>
    </source>
</evidence>
<evidence type="ECO:0000313" key="3">
    <source>
        <dbReference type="Proteomes" id="UP000759537"/>
    </source>
</evidence>
<feature type="transmembrane region" description="Helical" evidence="1">
    <location>
        <begin position="171"/>
        <end position="192"/>
    </location>
</feature>
<feature type="transmembrane region" description="Helical" evidence="1">
    <location>
        <begin position="127"/>
        <end position="151"/>
    </location>
</feature>
<dbReference type="InterPro" id="IPR005049">
    <property type="entry name" value="STL-like"/>
</dbReference>
<dbReference type="Proteomes" id="UP000759537">
    <property type="component" value="Unassembled WGS sequence"/>
</dbReference>
<proteinExistence type="predicted"/>
<reference evidence="2" key="1">
    <citation type="submission" date="2019-10" db="EMBL/GenBank/DDBJ databases">
        <authorList>
            <consortium name="DOE Joint Genome Institute"/>
            <person name="Kuo A."/>
            <person name="Miyauchi S."/>
            <person name="Kiss E."/>
            <person name="Drula E."/>
            <person name="Kohler A."/>
            <person name="Sanchez-Garcia M."/>
            <person name="Andreopoulos B."/>
            <person name="Barry K.W."/>
            <person name="Bonito G."/>
            <person name="Buee M."/>
            <person name="Carver A."/>
            <person name="Chen C."/>
            <person name="Cichocki N."/>
            <person name="Clum A."/>
            <person name="Culley D."/>
            <person name="Crous P.W."/>
            <person name="Fauchery L."/>
            <person name="Girlanda M."/>
            <person name="Hayes R."/>
            <person name="Keri Z."/>
            <person name="LaButti K."/>
            <person name="Lipzen A."/>
            <person name="Lombard V."/>
            <person name="Magnuson J."/>
            <person name="Maillard F."/>
            <person name="Morin E."/>
            <person name="Murat C."/>
            <person name="Nolan M."/>
            <person name="Ohm R."/>
            <person name="Pangilinan J."/>
            <person name="Pereira M."/>
            <person name="Perotto S."/>
            <person name="Peter M."/>
            <person name="Riley R."/>
            <person name="Sitrit Y."/>
            <person name="Stielow B."/>
            <person name="Szollosi G."/>
            <person name="Zifcakova L."/>
            <person name="Stursova M."/>
            <person name="Spatafora J.W."/>
            <person name="Tedersoo L."/>
            <person name="Vaario L.-M."/>
            <person name="Yamada A."/>
            <person name="Yan M."/>
            <person name="Wang P."/>
            <person name="Xu J."/>
            <person name="Bruns T."/>
            <person name="Baldrian P."/>
            <person name="Vilgalys R."/>
            <person name="Henrissat B."/>
            <person name="Grigoriev I.V."/>
            <person name="Hibbett D."/>
            <person name="Nagy L.G."/>
            <person name="Martin F.M."/>
        </authorList>
    </citation>
    <scope>NUCLEOTIDE SEQUENCE</scope>
    <source>
        <strain evidence="2">Prilba</strain>
    </source>
</reference>
<feature type="transmembrane region" description="Helical" evidence="1">
    <location>
        <begin position="204"/>
        <end position="226"/>
    </location>
</feature>
<keyword evidence="1" id="KW-0812">Transmembrane</keyword>
<dbReference type="OrthoDB" id="408493at2759"/>
<keyword evidence="1" id="KW-0472">Membrane</keyword>
<dbReference type="PANTHER" id="PTHR31362:SF0">
    <property type="entry name" value="EXOSTOSIN DOMAIN-CONTAINING PROTEIN-RELATED"/>
    <property type="match status" value="1"/>
</dbReference>
<feature type="transmembrane region" description="Helical" evidence="1">
    <location>
        <begin position="330"/>
        <end position="348"/>
    </location>
</feature>
<accession>A0A9P5MT56</accession>
<dbReference type="PANTHER" id="PTHR31362">
    <property type="entry name" value="GLYCOSYLTRANSFERASE STELLO1-RELATED"/>
    <property type="match status" value="1"/>
</dbReference>
<keyword evidence="1" id="KW-1133">Transmembrane helix</keyword>